<feature type="compositionally biased region" description="Basic and acidic residues" evidence="1">
    <location>
        <begin position="11"/>
        <end position="21"/>
    </location>
</feature>
<feature type="compositionally biased region" description="Basic and acidic residues" evidence="1">
    <location>
        <begin position="1074"/>
        <end position="1091"/>
    </location>
</feature>
<dbReference type="EMBL" id="KB203854">
    <property type="protein sequence ID" value="ESO82831.1"/>
    <property type="molecule type" value="Genomic_DNA"/>
</dbReference>
<feature type="region of interest" description="Disordered" evidence="1">
    <location>
        <begin position="289"/>
        <end position="329"/>
    </location>
</feature>
<feature type="region of interest" description="Disordered" evidence="1">
    <location>
        <begin position="241"/>
        <end position="268"/>
    </location>
</feature>
<organism evidence="2 3">
    <name type="scientific">Lottia gigantea</name>
    <name type="common">Giant owl limpet</name>
    <dbReference type="NCBI Taxonomy" id="225164"/>
    <lineage>
        <taxon>Eukaryota</taxon>
        <taxon>Metazoa</taxon>
        <taxon>Spiralia</taxon>
        <taxon>Lophotrochozoa</taxon>
        <taxon>Mollusca</taxon>
        <taxon>Gastropoda</taxon>
        <taxon>Patellogastropoda</taxon>
        <taxon>Lottioidea</taxon>
        <taxon>Lottiidae</taxon>
        <taxon>Lottia</taxon>
    </lineage>
</organism>
<feature type="compositionally biased region" description="Polar residues" evidence="1">
    <location>
        <begin position="245"/>
        <end position="254"/>
    </location>
</feature>
<evidence type="ECO:0000313" key="2">
    <source>
        <dbReference type="EMBL" id="ESO82831.1"/>
    </source>
</evidence>
<dbReference type="AlphaFoldDB" id="V3ZPQ9"/>
<feature type="region of interest" description="Disordered" evidence="1">
    <location>
        <begin position="992"/>
        <end position="1177"/>
    </location>
</feature>
<accession>V3ZPQ9</accession>
<sequence length="1177" mass="129996">MGRTPKKKLLEKKCSSPDPRRLRSWRNNSASTSNPGSPKSRNDSEDLINKTAKIDAKYVDKLSLFDRPATRFQSKTKPTQEFSPRVNTKTNYVPEKQNTSLKKTLKSITDSTPSTSRLNPDHRRNQEFFIRRKRLRSDVDKDGLLEGLPIMLRYPKRSENCDTTILNVDLNRKNINEGLGRNQTKYVSETISKVGSRYRTRRCSLHSDDSQGFCTQTQPFAIEHSNNDENIETFEVTVSDKTNKSKSNVSQNISEAREKIKGKRKSASIQKNLQMKSLFKELFGSDSISDTSSSANESTSPKEDSKGLTDENSLLDKNLDNLPAKDSNKVQLENMSKTEMTTNHYDVSSSPPPLYQECTTSSSCTSCLNNCNCKIIETSKSEDSVNSSRQTLKTGNCSSITAESGSHTSIAIAPSISLDPVISQQDADDTSSVSAIFSTGDETSLSSSRGGLMRIFNPCISESRLYGEYSALSCIPGSEYSLHQSVSIHVSSSTTDNDISPASSVYPVNSADTTQMTSPQKTFGGKCSTHSCLSESVYPPKKVSTLSIQSDESKCDPIILDNKCVNRTTLTPNTDGCSIGGECSTQSLMPESVYSPRNESVSSLLSSIDGEEFHCLENPSNVCLRSSDQYAILDLDTCDTRVDITLTSIADGKILDGVCSRQNFLSETICSRRNESIITQQSTYYDDRVCEQTTFAADGKDNAIEVKKHDSLSESVSSSTLTNISLQSSDNNSNYDDDNINVDQTTLIPIADGRSRNGEFSEPGRLLKSDSAAWKTHILGSGSSVNSKDDNSVNDYPTNSAGITQYNSFNFEITEKRCSDISQVISRLTSSSSDTSSSGQSEVNYLGKKARIELFPEKMDSLPSIEDIENDSDGSNRLIIDLNEIFGDSVHKNQSIQSVGMTNLTLTQVELSESTSLEECLLESESFPDHQENTMVNEEGIKEEFFVTSGKEIATGDLNVLNTVYPEFPSDAKSKSSINTISLSGIKMEQEELKNTKELRSGSRPRRKKIHVIDTSKRKGCCSSSSNDFKETNKTKAKTNSKSESKCSHEKSKKSKSNKPDNSKPSVKKQSTPKKKEQCKIKSKVKPETPSKCKSNKTKTVSEKEKDESTSRSDTSKRKQPFLDEQPDKASTNLEIRKKSSKKKVKKESATYSVPVSDDNNMKQSLLKKTNLTSPSE</sequence>
<feature type="compositionally biased region" description="Basic residues" evidence="1">
    <location>
        <begin position="1"/>
        <end position="10"/>
    </location>
</feature>
<feature type="region of interest" description="Disordered" evidence="1">
    <location>
        <begin position="70"/>
        <end position="125"/>
    </location>
</feature>
<gene>
    <name evidence="2" type="ORF">LOTGIDRAFT_155866</name>
</gene>
<dbReference type="GeneID" id="20236857"/>
<dbReference type="HOGENOM" id="CLU_273450_0_0_1"/>
<dbReference type="RefSeq" id="XP_009066622.1">
    <property type="nucleotide sequence ID" value="XM_009068374.1"/>
</dbReference>
<feature type="region of interest" description="Disordered" evidence="1">
    <location>
        <begin position="1"/>
        <end position="44"/>
    </location>
</feature>
<dbReference type="CTD" id="20236857"/>
<proteinExistence type="predicted"/>
<feature type="compositionally biased region" description="Basic and acidic residues" evidence="1">
    <location>
        <begin position="1041"/>
        <end position="1050"/>
    </location>
</feature>
<feature type="compositionally biased region" description="Polar residues" evidence="1">
    <location>
        <begin position="25"/>
        <end position="39"/>
    </location>
</feature>
<keyword evidence="3" id="KW-1185">Reference proteome</keyword>
<protein>
    <submittedName>
        <fullName evidence="2">Uncharacterized protein</fullName>
    </submittedName>
</protein>
<reference evidence="2 3" key="1">
    <citation type="journal article" date="2013" name="Nature">
        <title>Insights into bilaterian evolution from three spiralian genomes.</title>
        <authorList>
            <person name="Simakov O."/>
            <person name="Marletaz F."/>
            <person name="Cho S.J."/>
            <person name="Edsinger-Gonzales E."/>
            <person name="Havlak P."/>
            <person name="Hellsten U."/>
            <person name="Kuo D.H."/>
            <person name="Larsson T."/>
            <person name="Lv J."/>
            <person name="Arendt D."/>
            <person name="Savage R."/>
            <person name="Osoegawa K."/>
            <person name="de Jong P."/>
            <person name="Grimwood J."/>
            <person name="Chapman J.A."/>
            <person name="Shapiro H."/>
            <person name="Aerts A."/>
            <person name="Otillar R.P."/>
            <person name="Terry A.Y."/>
            <person name="Boore J.L."/>
            <person name="Grigoriev I.V."/>
            <person name="Lindberg D.R."/>
            <person name="Seaver E.C."/>
            <person name="Weisblat D.A."/>
            <person name="Putnam N.H."/>
            <person name="Rokhsar D.S."/>
        </authorList>
    </citation>
    <scope>NUCLEOTIDE SEQUENCE [LARGE SCALE GENOMIC DNA]</scope>
</reference>
<evidence type="ECO:0000313" key="3">
    <source>
        <dbReference type="Proteomes" id="UP000030746"/>
    </source>
</evidence>
<evidence type="ECO:0000256" key="1">
    <source>
        <dbReference type="SAM" id="MobiDB-lite"/>
    </source>
</evidence>
<feature type="compositionally biased region" description="Low complexity" evidence="1">
    <location>
        <begin position="289"/>
        <end position="299"/>
    </location>
</feature>
<feature type="compositionally biased region" description="Polar residues" evidence="1">
    <location>
        <begin position="71"/>
        <end position="118"/>
    </location>
</feature>
<dbReference type="Proteomes" id="UP000030746">
    <property type="component" value="Unassembled WGS sequence"/>
</dbReference>
<feature type="compositionally biased region" description="Basic and acidic residues" evidence="1">
    <location>
        <begin position="300"/>
        <end position="309"/>
    </location>
</feature>
<dbReference type="KEGG" id="lgi:LOTGIDRAFT_155866"/>
<feature type="compositionally biased region" description="Polar residues" evidence="1">
    <location>
        <begin position="1150"/>
        <end position="1177"/>
    </location>
</feature>
<feature type="compositionally biased region" description="Basic and acidic residues" evidence="1">
    <location>
        <begin position="1100"/>
        <end position="1117"/>
    </location>
</feature>
<name>V3ZPQ9_LOTGI</name>
<feature type="compositionally biased region" description="Basic and acidic residues" evidence="1">
    <location>
        <begin position="992"/>
        <end position="1001"/>
    </location>
</feature>
<dbReference type="OMA" id="SAPCYEE"/>